<dbReference type="Proteomes" id="UP001401887">
    <property type="component" value="Unassembled WGS sequence"/>
</dbReference>
<gene>
    <name evidence="1" type="ORF">Dcar01_02945</name>
</gene>
<keyword evidence="2" id="KW-1185">Reference proteome</keyword>
<evidence type="ECO:0000313" key="1">
    <source>
        <dbReference type="EMBL" id="GAA5514191.1"/>
    </source>
</evidence>
<dbReference type="InterPro" id="IPR018669">
    <property type="entry name" value="Toxin_HigB"/>
</dbReference>
<organism evidence="1 2">
    <name type="scientific">Deinococcus carri</name>
    <dbReference type="NCBI Taxonomy" id="1211323"/>
    <lineage>
        <taxon>Bacteria</taxon>
        <taxon>Thermotogati</taxon>
        <taxon>Deinococcota</taxon>
        <taxon>Deinococci</taxon>
        <taxon>Deinococcales</taxon>
        <taxon>Deinococcaceae</taxon>
        <taxon>Deinococcus</taxon>
    </lineage>
</organism>
<comment type="caution">
    <text evidence="1">The sequence shown here is derived from an EMBL/GenBank/DDBJ whole genome shotgun (WGS) entry which is preliminary data.</text>
</comment>
<proteinExistence type="predicted"/>
<protein>
    <recommendedName>
        <fullName evidence="3">Type II toxin-antitoxin system HigB family toxin</fullName>
    </recommendedName>
</protein>
<dbReference type="EMBL" id="BAABRP010000014">
    <property type="protein sequence ID" value="GAA5514191.1"/>
    <property type="molecule type" value="Genomic_DNA"/>
</dbReference>
<reference evidence="1 2" key="1">
    <citation type="submission" date="2024-02" db="EMBL/GenBank/DDBJ databases">
        <title>Deinococcus carri NBRC 110142.</title>
        <authorList>
            <person name="Ichikawa N."/>
            <person name="Katano-Makiyama Y."/>
            <person name="Hidaka K."/>
        </authorList>
    </citation>
    <scope>NUCLEOTIDE SEQUENCE [LARGE SCALE GENOMIC DNA]</scope>
    <source>
        <strain evidence="1 2">NBRC 110142</strain>
    </source>
</reference>
<name>A0ABP9WAY6_9DEIO</name>
<evidence type="ECO:0008006" key="3">
    <source>
        <dbReference type="Google" id="ProtNLM"/>
    </source>
</evidence>
<accession>A0ABP9WAY6</accession>
<sequence length="95" mass="10898">MGMNVLTLSTLLAFGEEHPDAAAPLRAWYRHVRSREYGSFAEVKADFGSADWVGGLIVFDIGGKKYRLIVRPNFVGKRFYIEAALTHRQYDHWRP</sequence>
<evidence type="ECO:0000313" key="2">
    <source>
        <dbReference type="Proteomes" id="UP001401887"/>
    </source>
</evidence>
<dbReference type="Pfam" id="PF09907">
    <property type="entry name" value="HigB_toxin"/>
    <property type="match status" value="1"/>
</dbReference>